<dbReference type="EMBL" id="LT551899">
    <property type="protein sequence ID" value="SAL97704.1"/>
    <property type="molecule type" value="Genomic_DNA"/>
</dbReference>
<evidence type="ECO:0000313" key="6">
    <source>
        <dbReference type="Proteomes" id="UP000078561"/>
    </source>
</evidence>
<feature type="compositionally biased region" description="Polar residues" evidence="2">
    <location>
        <begin position="8"/>
        <end position="27"/>
    </location>
</feature>
<dbReference type="STRING" id="4829.A0A163J822"/>
<gene>
    <name evidence="5" type="primary">ABSGL_03211.1 scaffold 4267</name>
</gene>
<sequence length="628" mass="68819">MTKPNPLPQSTSFSSLVSQATLTNSQDIAEKYEQHHGSFESNPPYSEHDESNTSSSRPQQSVATPLSVDLTTMWHVQTPPIITSATHHHCFTSNTTLQRKKALKETSSSPSNVSYFDTPTLPYHHRQPSPMMNHSHYDIIPMPHESLYGNSNHDDGEDNEDEEDDERLERQNSYRMTSYYMDDTITPTSTAVNPMDPSASQTSSLFSFHMEMKKKIICVLGQSLINGGCPVYRADEVLKHCAKLLDMDASFTFLPDSIMVTFFLHTLPNKKKKRKVHSMMVKASPSFDTGKLGRINHIMNQFLFQHKKQQQNNNDEEENLGFNYFDHCLQSLYAVMDDPPTCGFCGTLAGFSLSAFSGCILLFNGSWVDAGLSGVLGAVVGLLSILSSRYPIYGRVFELSSSVIVALFARALHRYCCFSSVGVSAILILLPGYTMTIAVINTGTIRLVYAVVYAFVLAYGLQVGSSMYSAIDPAASEIGVCQDPKADPPISPWFFIPLFPVMSISIALSFGSNRHQWLTQTLCAAVGYCPAFFLAKVIPDGQIVGSIASFAVGLYANFALKITGEAPLVPLCVGVTLLVPGSIGKEGGSHDAFPIQMLTICLGIVAGLFAAAMIVYPSGKRRSLYVSL</sequence>
<protein>
    <recommendedName>
        <fullName evidence="4">Threonine/serine exporter-like N-terminal domain-containing protein</fullName>
    </recommendedName>
</protein>
<keyword evidence="3" id="KW-0812">Transmembrane</keyword>
<feature type="region of interest" description="Disordered" evidence="2">
    <location>
        <begin position="1"/>
        <end position="64"/>
    </location>
</feature>
<keyword evidence="3" id="KW-1133">Transmembrane helix</keyword>
<proteinExistence type="inferred from homology"/>
<name>A0A163J822_ABSGL</name>
<accession>A0A163J822</accession>
<organism evidence="5">
    <name type="scientific">Absidia glauca</name>
    <name type="common">Pin mould</name>
    <dbReference type="NCBI Taxonomy" id="4829"/>
    <lineage>
        <taxon>Eukaryota</taxon>
        <taxon>Fungi</taxon>
        <taxon>Fungi incertae sedis</taxon>
        <taxon>Mucoromycota</taxon>
        <taxon>Mucoromycotina</taxon>
        <taxon>Mucoromycetes</taxon>
        <taxon>Mucorales</taxon>
        <taxon>Cunninghamellaceae</taxon>
        <taxon>Absidia</taxon>
    </lineage>
</organism>
<evidence type="ECO:0000256" key="1">
    <source>
        <dbReference type="ARBA" id="ARBA00034125"/>
    </source>
</evidence>
<feature type="transmembrane region" description="Helical" evidence="3">
    <location>
        <begin position="342"/>
        <end position="364"/>
    </location>
</feature>
<reference evidence="5" key="1">
    <citation type="submission" date="2016-04" db="EMBL/GenBank/DDBJ databases">
        <authorList>
            <person name="Evans L.H."/>
            <person name="Alamgir A."/>
            <person name="Owens N."/>
            <person name="Weber N.D."/>
            <person name="Virtaneva K."/>
            <person name="Barbian K."/>
            <person name="Babar A."/>
            <person name="Rosenke K."/>
        </authorList>
    </citation>
    <scope>NUCLEOTIDE SEQUENCE [LARGE SCALE GENOMIC DNA]</scope>
    <source>
        <strain evidence="5">CBS 101.48</strain>
    </source>
</reference>
<feature type="transmembrane region" description="Helical" evidence="3">
    <location>
        <begin position="447"/>
        <end position="470"/>
    </location>
</feature>
<feature type="transmembrane region" description="Helical" evidence="3">
    <location>
        <begin position="567"/>
        <end position="583"/>
    </location>
</feature>
<dbReference type="OrthoDB" id="413008at2759"/>
<feature type="transmembrane region" description="Helical" evidence="3">
    <location>
        <begin position="595"/>
        <end position="616"/>
    </location>
</feature>
<evidence type="ECO:0000256" key="2">
    <source>
        <dbReference type="SAM" id="MobiDB-lite"/>
    </source>
</evidence>
<dbReference type="InterPro" id="IPR051361">
    <property type="entry name" value="ThrE/Ser_Exporter"/>
</dbReference>
<dbReference type="PANTHER" id="PTHR31082">
    <property type="entry name" value="PHEROMONE-REGULATED MEMBRANE PROTEIN 10"/>
    <property type="match status" value="1"/>
</dbReference>
<evidence type="ECO:0000256" key="3">
    <source>
        <dbReference type="SAM" id="Phobius"/>
    </source>
</evidence>
<dbReference type="InterPro" id="IPR010619">
    <property type="entry name" value="ThrE-like_N"/>
</dbReference>
<feature type="compositionally biased region" description="Basic and acidic residues" evidence="2">
    <location>
        <begin position="28"/>
        <end position="38"/>
    </location>
</feature>
<keyword evidence="3" id="KW-0472">Membrane</keyword>
<dbReference type="OMA" id="WPWWRQP"/>
<feature type="transmembrane region" description="Helical" evidence="3">
    <location>
        <begin position="517"/>
        <end position="535"/>
    </location>
</feature>
<dbReference type="GO" id="GO:0022857">
    <property type="term" value="F:transmembrane transporter activity"/>
    <property type="evidence" value="ECO:0007669"/>
    <property type="project" value="InterPro"/>
</dbReference>
<feature type="transmembrane region" description="Helical" evidence="3">
    <location>
        <begin position="541"/>
        <end position="560"/>
    </location>
</feature>
<keyword evidence="6" id="KW-1185">Reference proteome</keyword>
<evidence type="ECO:0000259" key="4">
    <source>
        <dbReference type="Pfam" id="PF06738"/>
    </source>
</evidence>
<feature type="transmembrane region" description="Helical" evidence="3">
    <location>
        <begin position="370"/>
        <end position="386"/>
    </location>
</feature>
<dbReference type="Proteomes" id="UP000078561">
    <property type="component" value="Unassembled WGS sequence"/>
</dbReference>
<comment type="similarity">
    <text evidence="1">Belongs to the ThrE exporter (TC 2.A.79) family.</text>
</comment>
<dbReference type="Pfam" id="PF06738">
    <property type="entry name" value="ThrE"/>
    <property type="match status" value="1"/>
</dbReference>
<dbReference type="InParanoid" id="A0A163J822"/>
<dbReference type="AlphaFoldDB" id="A0A163J822"/>
<feature type="transmembrane region" description="Helical" evidence="3">
    <location>
        <begin position="490"/>
        <end position="510"/>
    </location>
</feature>
<feature type="compositionally biased region" description="Acidic residues" evidence="2">
    <location>
        <begin position="155"/>
        <end position="166"/>
    </location>
</feature>
<feature type="domain" description="Threonine/serine exporter-like N-terminal" evidence="4">
    <location>
        <begin position="216"/>
        <end position="466"/>
    </location>
</feature>
<evidence type="ECO:0000313" key="5">
    <source>
        <dbReference type="EMBL" id="SAL97704.1"/>
    </source>
</evidence>
<dbReference type="PANTHER" id="PTHR31082:SF4">
    <property type="entry name" value="PHEROMONE-REGULATED MEMBRANE PROTEIN 10"/>
    <property type="match status" value="1"/>
</dbReference>
<feature type="transmembrane region" description="Helical" evidence="3">
    <location>
        <begin position="418"/>
        <end position="440"/>
    </location>
</feature>
<feature type="region of interest" description="Disordered" evidence="2">
    <location>
        <begin position="143"/>
        <end position="171"/>
    </location>
</feature>
<feature type="compositionally biased region" description="Polar residues" evidence="2">
    <location>
        <begin position="52"/>
        <end position="64"/>
    </location>
</feature>